<gene>
    <name evidence="1" type="ORF">J8273_6689</name>
</gene>
<organism evidence="1 2">
    <name type="scientific">Carpediemonas membranifera</name>
    <dbReference type="NCBI Taxonomy" id="201153"/>
    <lineage>
        <taxon>Eukaryota</taxon>
        <taxon>Metamonada</taxon>
        <taxon>Carpediemonas-like organisms</taxon>
        <taxon>Carpediemonas</taxon>
    </lineage>
</organism>
<dbReference type="AlphaFoldDB" id="A0A8J6E8I5"/>
<reference evidence="1" key="1">
    <citation type="submission" date="2021-05" db="EMBL/GenBank/DDBJ databases">
        <title>A free-living protist that lacks canonical eukaryotic 1 DNA replication and segregation systems.</title>
        <authorList>
            <person name="Salas-Leiva D.E."/>
            <person name="Tromer E.C."/>
            <person name="Curtis B.A."/>
            <person name="Jerlstrom-Hultqvist J."/>
            <person name="Kolisko M."/>
            <person name="Yi Z."/>
            <person name="Salas-Leiva J.S."/>
            <person name="Gallot-Lavallee L."/>
            <person name="Kops G.J.P.L."/>
            <person name="Archibald J.M."/>
            <person name="Simpson A.G.B."/>
            <person name="Roger A.J."/>
        </authorList>
    </citation>
    <scope>NUCLEOTIDE SEQUENCE</scope>
    <source>
        <strain evidence="1">BICM</strain>
    </source>
</reference>
<proteinExistence type="predicted"/>
<accession>A0A8J6E8I5</accession>
<keyword evidence="2" id="KW-1185">Reference proteome</keyword>
<name>A0A8J6E8I5_9EUKA</name>
<protein>
    <submittedName>
        <fullName evidence="1">Uncharacterized protein</fullName>
    </submittedName>
</protein>
<evidence type="ECO:0000313" key="2">
    <source>
        <dbReference type="Proteomes" id="UP000717585"/>
    </source>
</evidence>
<sequence length="166" mass="17937">MYVYYSSPELGRNRLLCRIQTRVELGRPSIEAGGGRRTARYRNTWSEYRSADSRSALPVRVRLAIWGSSHISTLNEHPTLTLHARSALSVNAPCMSTIHLQSSAGIACSVASRRGSSWVGRASRRAEGAGPRATGIRGVSIALLIPGARCPFASDSPFGGRVTSRL</sequence>
<dbReference type="EMBL" id="JAHDYR010000041">
    <property type="protein sequence ID" value="KAG9391960.1"/>
    <property type="molecule type" value="Genomic_DNA"/>
</dbReference>
<dbReference type="Proteomes" id="UP000717585">
    <property type="component" value="Unassembled WGS sequence"/>
</dbReference>
<evidence type="ECO:0000313" key="1">
    <source>
        <dbReference type="EMBL" id="KAG9391960.1"/>
    </source>
</evidence>
<comment type="caution">
    <text evidence="1">The sequence shown here is derived from an EMBL/GenBank/DDBJ whole genome shotgun (WGS) entry which is preliminary data.</text>
</comment>